<evidence type="ECO:0000313" key="2">
    <source>
        <dbReference type="Proteomes" id="UP000765509"/>
    </source>
</evidence>
<sequence>MVTFSGPNSTIPNKGPKIHHQFLRRTLKLISLAINGSYQKTISGPQPPGPAGAGVAILPGLFQRPFSEVIHHSISCQVIKYLNTPWTTQLVHTGSNQAFCMALAQLGQFIFHCENPHTVSILKMARTVLTQLRKYSWMIHLLGSASQFFTHTGHLSSPGDFFPS</sequence>
<dbReference type="EMBL" id="AVOT02029202">
    <property type="protein sequence ID" value="MBW0521954.1"/>
    <property type="molecule type" value="Genomic_DNA"/>
</dbReference>
<accession>A0A9Q3EIN1</accession>
<dbReference type="Proteomes" id="UP000765509">
    <property type="component" value="Unassembled WGS sequence"/>
</dbReference>
<gene>
    <name evidence="1" type="ORF">O181_061669</name>
</gene>
<keyword evidence="2" id="KW-1185">Reference proteome</keyword>
<protein>
    <submittedName>
        <fullName evidence="1">Uncharacterized protein</fullName>
    </submittedName>
</protein>
<comment type="caution">
    <text evidence="1">The sequence shown here is derived from an EMBL/GenBank/DDBJ whole genome shotgun (WGS) entry which is preliminary data.</text>
</comment>
<proteinExistence type="predicted"/>
<evidence type="ECO:0000313" key="1">
    <source>
        <dbReference type="EMBL" id="MBW0521954.1"/>
    </source>
</evidence>
<dbReference type="AlphaFoldDB" id="A0A9Q3EIN1"/>
<reference evidence="1" key="1">
    <citation type="submission" date="2021-03" db="EMBL/GenBank/DDBJ databases">
        <title>Draft genome sequence of rust myrtle Austropuccinia psidii MF-1, a brazilian biotype.</title>
        <authorList>
            <person name="Quecine M.C."/>
            <person name="Pachon D.M.R."/>
            <person name="Bonatelli M.L."/>
            <person name="Correr F.H."/>
            <person name="Franceschini L.M."/>
            <person name="Leite T.F."/>
            <person name="Margarido G.R.A."/>
            <person name="Almeida C.A."/>
            <person name="Ferrarezi J.A."/>
            <person name="Labate C.A."/>
        </authorList>
    </citation>
    <scope>NUCLEOTIDE SEQUENCE</scope>
    <source>
        <strain evidence="1">MF-1</strain>
    </source>
</reference>
<organism evidence="1 2">
    <name type="scientific">Austropuccinia psidii MF-1</name>
    <dbReference type="NCBI Taxonomy" id="1389203"/>
    <lineage>
        <taxon>Eukaryota</taxon>
        <taxon>Fungi</taxon>
        <taxon>Dikarya</taxon>
        <taxon>Basidiomycota</taxon>
        <taxon>Pucciniomycotina</taxon>
        <taxon>Pucciniomycetes</taxon>
        <taxon>Pucciniales</taxon>
        <taxon>Sphaerophragmiaceae</taxon>
        <taxon>Austropuccinia</taxon>
    </lineage>
</organism>
<name>A0A9Q3EIN1_9BASI</name>